<dbReference type="EMBL" id="BPLQ01003115">
    <property type="protein sequence ID" value="GIX98116.1"/>
    <property type="molecule type" value="Genomic_DNA"/>
</dbReference>
<proteinExistence type="predicted"/>
<gene>
    <name evidence="1" type="ORF">CDAR_501051</name>
</gene>
<name>A0AAV4PM00_9ARAC</name>
<comment type="caution">
    <text evidence="1">The sequence shown here is derived from an EMBL/GenBank/DDBJ whole genome shotgun (WGS) entry which is preliminary data.</text>
</comment>
<accession>A0AAV4PM00</accession>
<reference evidence="1 2" key="1">
    <citation type="submission" date="2021-06" db="EMBL/GenBank/DDBJ databases">
        <title>Caerostris darwini draft genome.</title>
        <authorList>
            <person name="Kono N."/>
            <person name="Arakawa K."/>
        </authorList>
    </citation>
    <scope>NUCLEOTIDE SEQUENCE [LARGE SCALE GENOMIC DNA]</scope>
</reference>
<evidence type="ECO:0000313" key="2">
    <source>
        <dbReference type="Proteomes" id="UP001054837"/>
    </source>
</evidence>
<keyword evidence="2" id="KW-1185">Reference proteome</keyword>
<protein>
    <submittedName>
        <fullName evidence="1">Uncharacterized protein</fullName>
    </submittedName>
</protein>
<evidence type="ECO:0000313" key="1">
    <source>
        <dbReference type="EMBL" id="GIX98116.1"/>
    </source>
</evidence>
<organism evidence="1 2">
    <name type="scientific">Caerostris darwini</name>
    <dbReference type="NCBI Taxonomy" id="1538125"/>
    <lineage>
        <taxon>Eukaryota</taxon>
        <taxon>Metazoa</taxon>
        <taxon>Ecdysozoa</taxon>
        <taxon>Arthropoda</taxon>
        <taxon>Chelicerata</taxon>
        <taxon>Arachnida</taxon>
        <taxon>Araneae</taxon>
        <taxon>Araneomorphae</taxon>
        <taxon>Entelegynae</taxon>
        <taxon>Araneoidea</taxon>
        <taxon>Araneidae</taxon>
        <taxon>Caerostris</taxon>
    </lineage>
</organism>
<dbReference type="AlphaFoldDB" id="A0AAV4PM00"/>
<dbReference type="Proteomes" id="UP001054837">
    <property type="component" value="Unassembled WGS sequence"/>
</dbReference>
<sequence>MLIFFQALKFKFIDTVHLWKRQKPTKMWMKSGSILFLLIGAVAEGAILRSNRGVLCGAQLSEALSLACGSNFYVPRQMRDLSSRISRPESPSTGLEKGACPFHPNYNGIKKFKFLKQWYAEKLGGSVLLRTSVQQRNSGRMLSQIVFYARTAQLLWPLKTMIHLVPLICFCSQ</sequence>